<accession>A0ABW7X1R2</accession>
<name>A0ABW7X1R2_9NOCA</name>
<dbReference type="Proteomes" id="UP001611415">
    <property type="component" value="Unassembled WGS sequence"/>
</dbReference>
<evidence type="ECO:0000313" key="3">
    <source>
        <dbReference type="Proteomes" id="UP001611415"/>
    </source>
</evidence>
<protein>
    <submittedName>
        <fullName evidence="2">Uncharacterized protein</fullName>
    </submittedName>
</protein>
<dbReference type="RefSeq" id="WP_357404222.1">
    <property type="nucleotide sequence ID" value="NZ_JBEYCD010000005.1"/>
</dbReference>
<comment type="caution">
    <text evidence="2">The sequence shown here is derived from an EMBL/GenBank/DDBJ whole genome shotgun (WGS) entry which is preliminary data.</text>
</comment>
<proteinExistence type="predicted"/>
<gene>
    <name evidence="2" type="ORF">ACH49W_16765</name>
</gene>
<feature type="region of interest" description="Disordered" evidence="1">
    <location>
        <begin position="1"/>
        <end position="31"/>
    </location>
</feature>
<evidence type="ECO:0000313" key="2">
    <source>
        <dbReference type="EMBL" id="MFI2475030.1"/>
    </source>
</evidence>
<reference evidence="2 3" key="1">
    <citation type="submission" date="2024-10" db="EMBL/GenBank/DDBJ databases">
        <title>The Natural Products Discovery Center: Release of the First 8490 Sequenced Strains for Exploring Actinobacteria Biosynthetic Diversity.</title>
        <authorList>
            <person name="Kalkreuter E."/>
            <person name="Kautsar S.A."/>
            <person name="Yang D."/>
            <person name="Bader C.D."/>
            <person name="Teijaro C.N."/>
            <person name="Fluegel L."/>
            <person name="Davis C.M."/>
            <person name="Simpson J.R."/>
            <person name="Lauterbach L."/>
            <person name="Steele A.D."/>
            <person name="Gui C."/>
            <person name="Meng S."/>
            <person name="Li G."/>
            <person name="Viehrig K."/>
            <person name="Ye F."/>
            <person name="Su P."/>
            <person name="Kiefer A.F."/>
            <person name="Nichols A."/>
            <person name="Cepeda A.J."/>
            <person name="Yan W."/>
            <person name="Fan B."/>
            <person name="Jiang Y."/>
            <person name="Adhikari A."/>
            <person name="Zheng C.-J."/>
            <person name="Schuster L."/>
            <person name="Cowan T.M."/>
            <person name="Smanski M.J."/>
            <person name="Chevrette M.G."/>
            <person name="De Carvalho L.P.S."/>
            <person name="Shen B."/>
        </authorList>
    </citation>
    <scope>NUCLEOTIDE SEQUENCE [LARGE SCALE GENOMIC DNA]</scope>
    <source>
        <strain evidence="2 3">NPDC019275</strain>
    </source>
</reference>
<organism evidence="2 3">
    <name type="scientific">Nocardia xishanensis</name>
    <dbReference type="NCBI Taxonomy" id="238964"/>
    <lineage>
        <taxon>Bacteria</taxon>
        <taxon>Bacillati</taxon>
        <taxon>Actinomycetota</taxon>
        <taxon>Actinomycetes</taxon>
        <taxon>Mycobacteriales</taxon>
        <taxon>Nocardiaceae</taxon>
        <taxon>Nocardia</taxon>
    </lineage>
</organism>
<dbReference type="EMBL" id="JBIRYO010000009">
    <property type="protein sequence ID" value="MFI2475030.1"/>
    <property type="molecule type" value="Genomic_DNA"/>
</dbReference>
<keyword evidence="3" id="KW-1185">Reference proteome</keyword>
<evidence type="ECO:0000256" key="1">
    <source>
        <dbReference type="SAM" id="MobiDB-lite"/>
    </source>
</evidence>
<sequence length="60" mass="6622">MSGGTPVVRMHRDDVESPLANPPRTDGESARRREALIAAVRAESPQEMILLEYLAPCRFG</sequence>